<dbReference type="PANTHER" id="PTHR30328:SF54">
    <property type="entry name" value="HTH-TYPE TRANSCRIPTIONAL REPRESSOR SCO4008"/>
    <property type="match status" value="1"/>
</dbReference>
<dbReference type="EMBL" id="AP027080">
    <property type="protein sequence ID" value="BDU73930.1"/>
    <property type="molecule type" value="Genomic_DNA"/>
</dbReference>
<dbReference type="Pfam" id="PF17938">
    <property type="entry name" value="TetR_C_29"/>
    <property type="match status" value="1"/>
</dbReference>
<protein>
    <recommendedName>
        <fullName evidence="3">HTH tetR-type domain-containing protein</fullName>
    </recommendedName>
</protein>
<proteinExistence type="predicted"/>
<dbReference type="InterPro" id="IPR036271">
    <property type="entry name" value="Tet_transcr_reg_TetR-rel_C_sf"/>
</dbReference>
<keyword evidence="5" id="KW-1185">Reference proteome</keyword>
<keyword evidence="1 2" id="KW-0238">DNA-binding</keyword>
<feature type="DNA-binding region" description="H-T-H motif" evidence="2">
    <location>
        <begin position="30"/>
        <end position="49"/>
    </location>
</feature>
<dbReference type="PRINTS" id="PR00455">
    <property type="entry name" value="HTHTETR"/>
</dbReference>
<dbReference type="Proteomes" id="UP001238179">
    <property type="component" value="Chromosome"/>
</dbReference>
<name>A0AA48GQN1_9BACT</name>
<gene>
    <name evidence="4" type="ORF">METEAL_31040</name>
</gene>
<evidence type="ECO:0000259" key="3">
    <source>
        <dbReference type="PROSITE" id="PS50977"/>
    </source>
</evidence>
<dbReference type="SUPFAM" id="SSF46689">
    <property type="entry name" value="Homeodomain-like"/>
    <property type="match status" value="1"/>
</dbReference>
<organism evidence="4 5">
    <name type="scientific">Mesoterricola silvestris</name>
    <dbReference type="NCBI Taxonomy" id="2927979"/>
    <lineage>
        <taxon>Bacteria</taxon>
        <taxon>Pseudomonadati</taxon>
        <taxon>Acidobacteriota</taxon>
        <taxon>Holophagae</taxon>
        <taxon>Holophagales</taxon>
        <taxon>Holophagaceae</taxon>
        <taxon>Mesoterricola</taxon>
    </lineage>
</organism>
<dbReference type="AlphaFoldDB" id="A0AA48GQN1"/>
<dbReference type="InterPro" id="IPR009057">
    <property type="entry name" value="Homeodomain-like_sf"/>
</dbReference>
<dbReference type="InterPro" id="IPR041474">
    <property type="entry name" value="NicS_C"/>
</dbReference>
<dbReference type="InterPro" id="IPR001647">
    <property type="entry name" value="HTH_TetR"/>
</dbReference>
<feature type="domain" description="HTH tetR-type" evidence="3">
    <location>
        <begin position="7"/>
        <end position="67"/>
    </location>
</feature>
<evidence type="ECO:0000256" key="2">
    <source>
        <dbReference type="PROSITE-ProRule" id="PRU00335"/>
    </source>
</evidence>
<dbReference type="PROSITE" id="PS50977">
    <property type="entry name" value="HTH_TETR_2"/>
    <property type="match status" value="1"/>
</dbReference>
<dbReference type="PANTHER" id="PTHR30328">
    <property type="entry name" value="TRANSCRIPTIONAL REPRESSOR"/>
    <property type="match status" value="1"/>
</dbReference>
<dbReference type="KEGG" id="msil:METEAL_31040"/>
<sequence length="227" mass="24874">MAHENHDDSRRAILKAAVAEFAREGEAGARTDAIARAAGVNKALIHYYFGTKEGLYAAVLDEVFTGLMERFLRNLQGPGTPGERLLRHFLGHFDHLASAGTFTRILGHEMMRARAGQASWISRIVDIAFRPMHAALTAALAEGARSGELRDQDPEPVLVSLTGANTFYFISAPFYREITGLDPRDPGRMARQREALLDFAASILFTDPAQGRLVAARVLSESRGDLP</sequence>
<reference evidence="5" key="1">
    <citation type="journal article" date="2023" name="Int. J. Syst. Evol. Microbiol.">
        <title>Mesoterricola silvestris gen. nov., sp. nov., Mesoterricola sediminis sp. nov., Geothrix oryzae sp. nov., Geothrix edaphica sp. nov., Geothrix rubra sp. nov., and Geothrix limicola sp. nov., six novel members of Acidobacteriota isolated from soils.</title>
        <authorList>
            <person name="Itoh H."/>
            <person name="Sugisawa Y."/>
            <person name="Mise K."/>
            <person name="Xu Z."/>
            <person name="Kuniyasu M."/>
            <person name="Ushijima N."/>
            <person name="Kawano K."/>
            <person name="Kobayashi E."/>
            <person name="Shiratori Y."/>
            <person name="Masuda Y."/>
            <person name="Senoo K."/>
        </authorList>
    </citation>
    <scope>NUCLEOTIDE SEQUENCE [LARGE SCALE GENOMIC DNA]</scope>
    <source>
        <strain evidence="5">W79</strain>
    </source>
</reference>
<dbReference type="RefSeq" id="WP_316412596.1">
    <property type="nucleotide sequence ID" value="NZ_AP027080.1"/>
</dbReference>
<evidence type="ECO:0000313" key="4">
    <source>
        <dbReference type="EMBL" id="BDU73930.1"/>
    </source>
</evidence>
<dbReference type="Gene3D" id="1.10.357.10">
    <property type="entry name" value="Tetracycline Repressor, domain 2"/>
    <property type="match status" value="1"/>
</dbReference>
<dbReference type="GO" id="GO:0003677">
    <property type="term" value="F:DNA binding"/>
    <property type="evidence" value="ECO:0007669"/>
    <property type="project" value="UniProtKB-UniRule"/>
</dbReference>
<dbReference type="Pfam" id="PF00440">
    <property type="entry name" value="TetR_N"/>
    <property type="match status" value="1"/>
</dbReference>
<evidence type="ECO:0000313" key="5">
    <source>
        <dbReference type="Proteomes" id="UP001238179"/>
    </source>
</evidence>
<dbReference type="SUPFAM" id="SSF48498">
    <property type="entry name" value="Tetracyclin repressor-like, C-terminal domain"/>
    <property type="match status" value="1"/>
</dbReference>
<evidence type="ECO:0000256" key="1">
    <source>
        <dbReference type="ARBA" id="ARBA00023125"/>
    </source>
</evidence>
<accession>A0AA48GQN1</accession>
<dbReference type="InterPro" id="IPR050109">
    <property type="entry name" value="HTH-type_TetR-like_transc_reg"/>
</dbReference>